<organism evidence="1 2">
    <name type="scientific">Pontibacter lucknowensis</name>
    <dbReference type="NCBI Taxonomy" id="1077936"/>
    <lineage>
        <taxon>Bacteria</taxon>
        <taxon>Pseudomonadati</taxon>
        <taxon>Bacteroidota</taxon>
        <taxon>Cytophagia</taxon>
        <taxon>Cytophagales</taxon>
        <taxon>Hymenobacteraceae</taxon>
        <taxon>Pontibacter</taxon>
    </lineage>
</organism>
<accession>A0A1N6URH2</accession>
<evidence type="ECO:0000313" key="2">
    <source>
        <dbReference type="Proteomes" id="UP000185924"/>
    </source>
</evidence>
<sequence>MAFASLFLFSCERDNEHDVAEPMAVNQDDNLIGYDPTTCNLVQSFGEGTLPRTADVIEEDGAVMIVKAQKRGNNGKYLQETQALLLDAHDPATDLVNRMDANMLAMSGLLTVGDGSGKQANRKGGRLILDFSPVSTVTMKTMVFTDIAAEDKGSKVELYSRNGQLIESKEIPTGEKNSTVIVSFNNIPGVAKAIVTFGDERSTVGSGAVARLQLCVEGQGRYDDARYQDVHTLWLEYTGQQPANVTVKSKQDGQRGRGNVIFEAKGMKPGTMFKIAATEATALGEALQIETQRREKQLIPVNADPTASLKKQYGNFRVVEARCTDYPLKLEE</sequence>
<gene>
    <name evidence="1" type="ORF">SAMN05421545_1033</name>
</gene>
<reference evidence="2" key="1">
    <citation type="submission" date="2017-01" db="EMBL/GenBank/DDBJ databases">
        <authorList>
            <person name="Varghese N."/>
            <person name="Submissions S."/>
        </authorList>
    </citation>
    <scope>NUCLEOTIDE SEQUENCE [LARGE SCALE GENOMIC DNA]</scope>
    <source>
        <strain evidence="2">DM9</strain>
    </source>
</reference>
<protein>
    <submittedName>
        <fullName evidence="1">Uncharacterized protein</fullName>
    </submittedName>
</protein>
<evidence type="ECO:0000313" key="1">
    <source>
        <dbReference type="EMBL" id="SIQ68263.1"/>
    </source>
</evidence>
<dbReference type="STRING" id="1077936.SAMN05421545_1033"/>
<dbReference type="EMBL" id="FTNM01000001">
    <property type="protein sequence ID" value="SIQ68263.1"/>
    <property type="molecule type" value="Genomic_DNA"/>
</dbReference>
<proteinExistence type="predicted"/>
<name>A0A1N6URH2_9BACT</name>
<keyword evidence="2" id="KW-1185">Reference proteome</keyword>
<dbReference type="AlphaFoldDB" id="A0A1N6URH2"/>
<dbReference type="Proteomes" id="UP000185924">
    <property type="component" value="Unassembled WGS sequence"/>
</dbReference>